<dbReference type="Pfam" id="PF04434">
    <property type="entry name" value="SWIM"/>
    <property type="match status" value="1"/>
</dbReference>
<dbReference type="Proteomes" id="UP000470302">
    <property type="component" value="Unassembled WGS sequence"/>
</dbReference>
<evidence type="ECO:0000259" key="2">
    <source>
        <dbReference type="PROSITE" id="PS50966"/>
    </source>
</evidence>
<dbReference type="GO" id="GO:0008270">
    <property type="term" value="F:zinc ion binding"/>
    <property type="evidence" value="ECO:0007669"/>
    <property type="project" value="UniProtKB-KW"/>
</dbReference>
<comment type="caution">
    <text evidence="3">The sequence shown here is derived from an EMBL/GenBank/DDBJ whole genome shotgun (WGS) entry which is preliminary data.</text>
</comment>
<dbReference type="RefSeq" id="WP_175041608.1">
    <property type="nucleotide sequence ID" value="NZ_WWCW01000042.1"/>
</dbReference>
<proteinExistence type="predicted"/>
<evidence type="ECO:0000313" key="4">
    <source>
        <dbReference type="Proteomes" id="UP000470302"/>
    </source>
</evidence>
<reference evidence="3 4" key="1">
    <citation type="submission" date="2020-01" db="EMBL/GenBank/DDBJ databases">
        <title>Novel species isolated from a subtropical stream in China.</title>
        <authorList>
            <person name="Lu H."/>
        </authorList>
    </citation>
    <scope>NUCLEOTIDE SEQUENCE [LARGE SCALE GENOMIC DNA]</scope>
    <source>
        <strain evidence="3 4">FT82W</strain>
    </source>
</reference>
<sequence length="571" mass="61346">MRYTPDDVRRCFDSGTYGRGAGYYRDKRVLETAQQDGRIKGKVSGSSYSHYRQSIKLVERGRTMQFEGDCDCPVGYNCKHVVAVLLAAFDAGLNSDGGADDGLPYEMSSWLSQLDYEAEQARRQPSARPAASKAAAHRLIYVLMPQAGSGHMRLHLCKGRIAADGEIRSATSINDLQGFQQTPPAYVRAEERTTAAIFLGLTRSAWGAAAMEPVGPTAANLLRMVAEAGALYLAANSLGLNSGLLPLHAGPARTGGLGWNAHADGFELGWAFDDGAVIDRVLPTSPPTYVADQRIGQLDLPDAMKVLPMTQWLSVLARAPTLSPEHVLPFAEELLSSSMNGVLPLPRMNATLRTGLRPTPVLTLHSATGPASGEFGLLAFDYDGLRVCADEDRELVRVGAGGIETIARHEQDEAAAWSTLRAAGFDKPAAPDAPRGAPPPASEPAAQRLIPDASRGELRLASESAWLRFVVDALPALREQGWQIEMSPGFRFDLSDIDDWYARIDDNEEEGGGHAWLELELGIVVDGAAVPLLPVLLQLIRQAPRDFEPAALDARGDDEALLAALPGGARV</sequence>
<name>A0A845G5U8_9BURK</name>
<dbReference type="EMBL" id="WWCW01000042">
    <property type="protein sequence ID" value="MYM88249.1"/>
    <property type="molecule type" value="Genomic_DNA"/>
</dbReference>
<keyword evidence="3" id="KW-0347">Helicase</keyword>
<organism evidence="3 4">
    <name type="scientific">Duganella vulcania</name>
    <dbReference type="NCBI Taxonomy" id="2692166"/>
    <lineage>
        <taxon>Bacteria</taxon>
        <taxon>Pseudomonadati</taxon>
        <taxon>Pseudomonadota</taxon>
        <taxon>Betaproteobacteria</taxon>
        <taxon>Burkholderiales</taxon>
        <taxon>Oxalobacteraceae</taxon>
        <taxon>Telluria group</taxon>
        <taxon>Duganella</taxon>
    </lineage>
</organism>
<dbReference type="AlphaFoldDB" id="A0A845G5U8"/>
<protein>
    <submittedName>
        <fullName evidence="3">Helicase</fullName>
    </submittedName>
</protein>
<evidence type="ECO:0000313" key="3">
    <source>
        <dbReference type="EMBL" id="MYM88249.1"/>
    </source>
</evidence>
<keyword evidence="3" id="KW-0378">Hydrolase</keyword>
<dbReference type="PROSITE" id="PS50966">
    <property type="entry name" value="ZF_SWIM"/>
    <property type="match status" value="1"/>
</dbReference>
<keyword evidence="1" id="KW-0479">Metal-binding</keyword>
<accession>A0A845G5U8</accession>
<feature type="domain" description="SWIM-type" evidence="2">
    <location>
        <begin position="51"/>
        <end position="89"/>
    </location>
</feature>
<dbReference type="InterPro" id="IPR007527">
    <property type="entry name" value="Znf_SWIM"/>
</dbReference>
<feature type="non-terminal residue" evidence="3">
    <location>
        <position position="571"/>
    </location>
</feature>
<gene>
    <name evidence="3" type="ORF">GTP91_13795</name>
</gene>
<keyword evidence="3" id="KW-0547">Nucleotide-binding</keyword>
<keyword evidence="1" id="KW-0863">Zinc-finger</keyword>
<keyword evidence="3" id="KW-0067">ATP-binding</keyword>
<evidence type="ECO:0000256" key="1">
    <source>
        <dbReference type="PROSITE-ProRule" id="PRU00325"/>
    </source>
</evidence>
<dbReference type="GO" id="GO:0004386">
    <property type="term" value="F:helicase activity"/>
    <property type="evidence" value="ECO:0007669"/>
    <property type="project" value="UniProtKB-KW"/>
</dbReference>
<keyword evidence="1" id="KW-0862">Zinc</keyword>